<comment type="caution">
    <text evidence="1">The sequence shown here is derived from an EMBL/GenBank/DDBJ whole genome shotgun (WGS) entry which is preliminary data.</text>
</comment>
<evidence type="ECO:0000313" key="2">
    <source>
        <dbReference type="Proteomes" id="UP001140096"/>
    </source>
</evidence>
<proteinExistence type="predicted"/>
<accession>A0ACC1LT22</accession>
<dbReference type="Proteomes" id="UP001140096">
    <property type="component" value="Unassembled WGS sequence"/>
</dbReference>
<organism evidence="1 2">
    <name type="scientific">Coemansia furcata</name>
    <dbReference type="NCBI Taxonomy" id="417177"/>
    <lineage>
        <taxon>Eukaryota</taxon>
        <taxon>Fungi</taxon>
        <taxon>Fungi incertae sedis</taxon>
        <taxon>Zoopagomycota</taxon>
        <taxon>Kickxellomycotina</taxon>
        <taxon>Kickxellomycetes</taxon>
        <taxon>Kickxellales</taxon>
        <taxon>Kickxellaceae</taxon>
        <taxon>Coemansia</taxon>
    </lineage>
</organism>
<reference evidence="1" key="1">
    <citation type="submission" date="2022-07" db="EMBL/GenBank/DDBJ databases">
        <title>Phylogenomic reconstructions and comparative analyses of Kickxellomycotina fungi.</title>
        <authorList>
            <person name="Reynolds N.K."/>
            <person name="Stajich J.E."/>
            <person name="Barry K."/>
            <person name="Grigoriev I.V."/>
            <person name="Crous P."/>
            <person name="Smith M.E."/>
        </authorList>
    </citation>
    <scope>NUCLEOTIDE SEQUENCE</scope>
    <source>
        <strain evidence="1">CBS 102833</strain>
    </source>
</reference>
<name>A0ACC1LT22_9FUNG</name>
<evidence type="ECO:0000313" key="1">
    <source>
        <dbReference type="EMBL" id="KAJ2814133.1"/>
    </source>
</evidence>
<gene>
    <name evidence="1" type="ORF">H4S07_000119</name>
</gene>
<dbReference type="EMBL" id="JANBUP010000003">
    <property type="protein sequence ID" value="KAJ2814133.1"/>
    <property type="molecule type" value="Genomic_DNA"/>
</dbReference>
<protein>
    <submittedName>
        <fullName evidence="1">Uncharacterized protein</fullName>
    </submittedName>
</protein>
<sequence length="399" mass="45148">MDSGTATVSHGFMDGCYLKDDAYNGAATLVSFHLLRFGLFTVMLIVVGPFVFRIVAAFFDLERDFKSIVDHFDDVTGGLMYVYILFTLGNYSHTFGWVTVVFYFVGLLAYSALSWLPFMAVSIPTWRTWSAEAWLVNTIGLVLILVGAGFHIRWASQAEILQWYLPLFVLATASVWSPVIVKWLQHYCIDNCPDALGIERRTRWAALAIVIPRSGAARRKYQAEEEHQLAVLRERAEQYAATREPSATRQSRGSDNDCDDDSYRPLSMAIGTTPVATQRSSDTGTAMPNTNNNSTSRLNMPHEPPAQPHAITLTHTQKQEMIERKLRNLHYNNANSDGSMPLYRYQLHLHHWQIFYILAFFTRFDEFASRACAGVVLGIFTHGHAAYGLDPLMERKGER</sequence>
<keyword evidence="2" id="KW-1185">Reference proteome</keyword>